<dbReference type="Gene3D" id="3.50.4.10">
    <property type="entry name" value="Hepatocyte Growth Factor"/>
    <property type="match status" value="1"/>
</dbReference>
<evidence type="ECO:0000256" key="4">
    <source>
        <dbReference type="ARBA" id="ARBA00023157"/>
    </source>
</evidence>
<keyword evidence="3" id="KW-0106">Calcium</keyword>
<feature type="signal peptide" evidence="5">
    <location>
        <begin position="1"/>
        <end position="25"/>
    </location>
</feature>
<dbReference type="Pfam" id="PF00024">
    <property type="entry name" value="PAN_1"/>
    <property type="match status" value="1"/>
</dbReference>
<feature type="domain" description="Fibrinogen C-terminal" evidence="6">
    <location>
        <begin position="109"/>
        <end position="161"/>
    </location>
</feature>
<dbReference type="Gene3D" id="3.90.215.10">
    <property type="entry name" value="Gamma Fibrinogen, chain A, domain 1"/>
    <property type="match status" value="1"/>
</dbReference>
<evidence type="ECO:0000256" key="2">
    <source>
        <dbReference type="ARBA" id="ARBA00022734"/>
    </source>
</evidence>
<dbReference type="PANTHER" id="PTHR16146:SF46">
    <property type="entry name" value="INTELECTIN-1A-RELATED"/>
    <property type="match status" value="1"/>
</dbReference>
<dbReference type="RefSeq" id="XP_031554671.1">
    <property type="nucleotide sequence ID" value="XM_031698811.1"/>
</dbReference>
<gene>
    <name evidence="8" type="primary">LOC116291626</name>
</gene>
<dbReference type="KEGG" id="aten:116291626"/>
<dbReference type="InterPro" id="IPR014716">
    <property type="entry name" value="Fibrinogen_a/b/g_C_1"/>
</dbReference>
<dbReference type="AlphaFoldDB" id="A0A6P8HFT2"/>
<dbReference type="InterPro" id="IPR036056">
    <property type="entry name" value="Fibrinogen-like_C"/>
</dbReference>
<accession>A0A6P8HFT2</accession>
<keyword evidence="1" id="KW-0479">Metal-binding</keyword>
<sequence length="332" mass="37512">MKKQLLFVFILILLWILLKHKVIYATMWPTQRYSELNMYLQGFTLESSKVETIFACYRKCEDNINCASINMNLTNKTCELKYSTKTRHPEKIVSQQNTIYMEIRDALGFSPHNPILSCKWFKNIENQLKSGVYWMKFNETYSAPFQVFCDMTTDGGGWTLVYSYTFTQYSAFNSTANAVTPIPNWPVDTSTGTSVPQSTTTPLGESSYSAMDFSLWKKIGNEILLKPNITNWTACVEGTGSLVNWMEGSVTCRVVKAITPTCATVVPTCATVVPTLFKFHICGPFFDLDSNFYVFLEGKTDSCFPAHDPCATAPWLNHLTNVTNPGGAIYIR</sequence>
<dbReference type="InterPro" id="IPR003609">
    <property type="entry name" value="Pan_app"/>
</dbReference>
<keyword evidence="4" id="KW-1015">Disulfide bond</keyword>
<name>A0A6P8HFT2_ACTTE</name>
<organism evidence="7 8">
    <name type="scientific">Actinia tenebrosa</name>
    <name type="common">Australian red waratah sea anemone</name>
    <dbReference type="NCBI Taxonomy" id="6105"/>
    <lineage>
        <taxon>Eukaryota</taxon>
        <taxon>Metazoa</taxon>
        <taxon>Cnidaria</taxon>
        <taxon>Anthozoa</taxon>
        <taxon>Hexacorallia</taxon>
        <taxon>Actiniaria</taxon>
        <taxon>Actiniidae</taxon>
        <taxon>Actinia</taxon>
    </lineage>
</organism>
<evidence type="ECO:0000256" key="3">
    <source>
        <dbReference type="ARBA" id="ARBA00022837"/>
    </source>
</evidence>
<keyword evidence="5" id="KW-0732">Signal</keyword>
<dbReference type="GO" id="GO:0005615">
    <property type="term" value="C:extracellular space"/>
    <property type="evidence" value="ECO:0007669"/>
    <property type="project" value="TreeGrafter"/>
</dbReference>
<evidence type="ECO:0000313" key="7">
    <source>
        <dbReference type="Proteomes" id="UP000515163"/>
    </source>
</evidence>
<keyword evidence="7" id="KW-1185">Reference proteome</keyword>
<dbReference type="SUPFAM" id="SSF56496">
    <property type="entry name" value="Fibrinogen C-terminal domain-like"/>
    <property type="match status" value="1"/>
</dbReference>
<keyword evidence="2" id="KW-0430">Lectin</keyword>
<proteinExistence type="predicted"/>
<evidence type="ECO:0000256" key="1">
    <source>
        <dbReference type="ARBA" id="ARBA00022723"/>
    </source>
</evidence>
<evidence type="ECO:0000313" key="8">
    <source>
        <dbReference type="RefSeq" id="XP_031554671.1"/>
    </source>
</evidence>
<reference evidence="8" key="1">
    <citation type="submission" date="2025-08" db="UniProtKB">
        <authorList>
            <consortium name="RefSeq"/>
        </authorList>
    </citation>
    <scope>IDENTIFICATION</scope>
    <source>
        <tissue evidence="8">Tentacle</tissue>
    </source>
</reference>
<dbReference type="Proteomes" id="UP000515163">
    <property type="component" value="Unplaced"/>
</dbReference>
<evidence type="ECO:0000259" key="6">
    <source>
        <dbReference type="PROSITE" id="PS51406"/>
    </source>
</evidence>
<dbReference type="InterPro" id="IPR002181">
    <property type="entry name" value="Fibrinogen_a/b/g_C_dom"/>
</dbReference>
<dbReference type="GO" id="GO:0046872">
    <property type="term" value="F:metal ion binding"/>
    <property type="evidence" value="ECO:0007669"/>
    <property type="project" value="UniProtKB-KW"/>
</dbReference>
<feature type="chain" id="PRO_5028341270" evidence="5">
    <location>
        <begin position="26"/>
        <end position="332"/>
    </location>
</feature>
<dbReference type="Pfam" id="PF00147">
    <property type="entry name" value="Fibrinogen_C"/>
    <property type="match status" value="1"/>
</dbReference>
<evidence type="ECO:0000256" key="5">
    <source>
        <dbReference type="SAM" id="SignalP"/>
    </source>
</evidence>
<protein>
    <submittedName>
        <fullName evidence="8">Uncharacterized protein LOC116291626 isoform X1</fullName>
    </submittedName>
</protein>
<dbReference type="PROSITE" id="PS51406">
    <property type="entry name" value="FIBRINOGEN_C_2"/>
    <property type="match status" value="1"/>
</dbReference>
<dbReference type="NCBIfam" id="NF040941">
    <property type="entry name" value="GGGWT_bact"/>
    <property type="match status" value="1"/>
</dbReference>
<dbReference type="SUPFAM" id="SSF57414">
    <property type="entry name" value="Hairpin loop containing domain-like"/>
    <property type="match status" value="1"/>
</dbReference>
<dbReference type="GeneID" id="116291626"/>
<dbReference type="InParanoid" id="A0A6P8HFT2"/>
<dbReference type="PANTHER" id="PTHR16146">
    <property type="entry name" value="INTELECTIN"/>
    <property type="match status" value="1"/>
</dbReference>
<dbReference type="GO" id="GO:0070492">
    <property type="term" value="F:oligosaccharide binding"/>
    <property type="evidence" value="ECO:0007669"/>
    <property type="project" value="TreeGrafter"/>
</dbReference>